<name>A0ABQ3IPA9_9GAMM</name>
<sequence length="507" mass="58358">MMSSFSAFSFIQPLAWFGLAAVTIPIIIHLLSKSRGRLVKWGTTRFLPQAKPIKMTKFKLTQRLLLLLRCLIVLFSLAILAKLYMTDDSRTGETVVLVNKTWFSDTSEQDRMLLEGYIESSEHQVVWLDNLESVTKEDVINFTNNESNYNTLVLNSWYQLSLADTQFINAKQFIVFSSANTLQFVGEKTLISRPIQWNIRTIKLEKKINDLIQEPFNVVLFADDGHQIALDYLIPALNVIKQFNIKQLTLQVITQEKDLNLIKRPDWLFYLTNKPITEQFNEWLVLGTNIFIDGKNNESVIKQDGLISKGYGLIKPVKIYQYNEKNTGEIKNTEHQILWAVTNHQASKNLTINSKTNEITPVLTVFKNYNLDTGIPNETAGSLYQYYSLLTPQWSELVTQPQFPLVLQTLLFGELITSQQQAINQISPDNLDQLITRLYEQALTMQQQKEMANTFDNIASSYNAEAYESYHQQVLVWLGFILMTLFILERLLSEYSTRTSVVVSKDD</sequence>
<evidence type="ECO:0000313" key="4">
    <source>
        <dbReference type="Proteomes" id="UP000626370"/>
    </source>
</evidence>
<feature type="domain" description="Aerotolerance regulator N-terminal" evidence="2">
    <location>
        <begin position="8"/>
        <end position="81"/>
    </location>
</feature>
<dbReference type="InterPro" id="IPR011933">
    <property type="entry name" value="Double_TM_dom"/>
</dbReference>
<dbReference type="EMBL" id="BNAH01000007">
    <property type="protein sequence ID" value="GHE90369.1"/>
    <property type="molecule type" value="Genomic_DNA"/>
</dbReference>
<evidence type="ECO:0000256" key="1">
    <source>
        <dbReference type="SAM" id="Phobius"/>
    </source>
</evidence>
<proteinExistence type="predicted"/>
<evidence type="ECO:0000313" key="3">
    <source>
        <dbReference type="EMBL" id="GHE90369.1"/>
    </source>
</evidence>
<accession>A0ABQ3IPA9</accession>
<keyword evidence="4" id="KW-1185">Reference proteome</keyword>
<feature type="transmembrane region" description="Helical" evidence="1">
    <location>
        <begin position="64"/>
        <end position="85"/>
    </location>
</feature>
<dbReference type="RefSeq" id="WP_189378104.1">
    <property type="nucleotide sequence ID" value="NZ_BNAH01000007.1"/>
</dbReference>
<evidence type="ECO:0000259" key="2">
    <source>
        <dbReference type="Pfam" id="PF07584"/>
    </source>
</evidence>
<dbReference type="PANTHER" id="PTHR37464">
    <property type="entry name" value="BLL2463 PROTEIN"/>
    <property type="match status" value="1"/>
</dbReference>
<reference evidence="4" key="1">
    <citation type="journal article" date="2019" name="Int. J. Syst. Evol. Microbiol.">
        <title>The Global Catalogue of Microorganisms (GCM) 10K type strain sequencing project: providing services to taxonomists for standard genome sequencing and annotation.</title>
        <authorList>
            <consortium name="The Broad Institute Genomics Platform"/>
            <consortium name="The Broad Institute Genome Sequencing Center for Infectious Disease"/>
            <person name="Wu L."/>
            <person name="Ma J."/>
        </authorList>
    </citation>
    <scope>NUCLEOTIDE SEQUENCE [LARGE SCALE GENOMIC DNA]</scope>
    <source>
        <strain evidence="4">CGMCC 1.15922</strain>
    </source>
</reference>
<dbReference type="Proteomes" id="UP000626370">
    <property type="component" value="Unassembled WGS sequence"/>
</dbReference>
<dbReference type="NCBIfam" id="TIGR02226">
    <property type="entry name" value="two_anch"/>
    <property type="match status" value="1"/>
</dbReference>
<organism evidence="3 4">
    <name type="scientific">Thalassotalea profundi</name>
    <dbReference type="NCBI Taxonomy" id="2036687"/>
    <lineage>
        <taxon>Bacteria</taxon>
        <taxon>Pseudomonadati</taxon>
        <taxon>Pseudomonadota</taxon>
        <taxon>Gammaproteobacteria</taxon>
        <taxon>Alteromonadales</taxon>
        <taxon>Colwelliaceae</taxon>
        <taxon>Thalassotalea</taxon>
    </lineage>
</organism>
<dbReference type="InterPro" id="IPR024163">
    <property type="entry name" value="Aerotolerance_reg_N"/>
</dbReference>
<comment type="caution">
    <text evidence="3">The sequence shown here is derived from an EMBL/GenBank/DDBJ whole genome shotgun (WGS) entry which is preliminary data.</text>
</comment>
<feature type="transmembrane region" description="Helical" evidence="1">
    <location>
        <begin position="6"/>
        <end position="31"/>
    </location>
</feature>
<keyword evidence="1" id="KW-1133">Transmembrane helix</keyword>
<dbReference type="Pfam" id="PF07584">
    <property type="entry name" value="BatA"/>
    <property type="match status" value="1"/>
</dbReference>
<dbReference type="PANTHER" id="PTHR37464:SF1">
    <property type="entry name" value="BLL2463 PROTEIN"/>
    <property type="match status" value="1"/>
</dbReference>
<gene>
    <name evidence="3" type="ORF">GCM10011501_19700</name>
</gene>
<keyword evidence="1" id="KW-0812">Transmembrane</keyword>
<protein>
    <recommendedName>
        <fullName evidence="2">Aerotolerance regulator N-terminal domain-containing protein</fullName>
    </recommendedName>
</protein>
<keyword evidence="1" id="KW-0472">Membrane</keyword>